<dbReference type="EMBL" id="JAAAWP010000007">
    <property type="protein sequence ID" value="NDW22254.1"/>
    <property type="molecule type" value="Genomic_DNA"/>
</dbReference>
<proteinExistence type="predicted"/>
<reference evidence="1 2" key="1">
    <citation type="submission" date="2020-01" db="EMBL/GenBank/DDBJ databases">
        <title>Genomes of bacteria type strains.</title>
        <authorList>
            <person name="Chen J."/>
            <person name="Zhu S."/>
            <person name="Yang J."/>
        </authorList>
    </citation>
    <scope>NUCLEOTIDE SEQUENCE [LARGE SCALE GENOMIC DNA]</scope>
    <source>
        <strain evidence="1 2">LMG 22958</strain>
    </source>
</reference>
<sequence length="219" mass="24952">MLSAQQLATMLSLQDKMNAKVNPDWLNAGYGYLRAAMVESVEAIEHHGWKWWKAQQKDLPQLQMELVDIWHFALSACIIDFKGDISASAESIAAELAAGNLNVTFDNTNYDVANQSLLDNLELMTGLCAAKRFSVPLFMHIVAQCEMSPDELYRQYVGKNVLNFFRQDNGYKEGTYIKLWGGREDNEHLVEVMNSLDLSKPNFSDLVYQGLQQRYEETQ</sequence>
<dbReference type="AlphaFoldDB" id="A0A6L9MVI6"/>
<gene>
    <name evidence="1" type="ORF">GTW09_12025</name>
</gene>
<dbReference type="Pfam" id="PF08761">
    <property type="entry name" value="dUTPase_2"/>
    <property type="match status" value="1"/>
</dbReference>
<dbReference type="InterPro" id="IPR014871">
    <property type="entry name" value="dUTPase/dCTP_pyrophosphatase"/>
</dbReference>
<accession>A0A6L9MVI6</accession>
<dbReference type="CDD" id="cd11527">
    <property type="entry name" value="NTP-PPase_dUTPase"/>
    <property type="match status" value="1"/>
</dbReference>
<organism evidence="1 2">
    <name type="scientific">Alteromonas hispanica</name>
    <dbReference type="NCBI Taxonomy" id="315421"/>
    <lineage>
        <taxon>Bacteria</taxon>
        <taxon>Pseudomonadati</taxon>
        <taxon>Pseudomonadota</taxon>
        <taxon>Gammaproteobacteria</taxon>
        <taxon>Alteromonadales</taxon>
        <taxon>Alteromonadaceae</taxon>
        <taxon>Alteromonas/Salinimonas group</taxon>
        <taxon>Alteromonas</taxon>
    </lineage>
</organism>
<protein>
    <submittedName>
        <fullName evidence="1">dUTP diphosphatase</fullName>
    </submittedName>
</protein>
<evidence type="ECO:0000313" key="2">
    <source>
        <dbReference type="Proteomes" id="UP000478837"/>
    </source>
</evidence>
<dbReference type="RefSeq" id="WP_163112082.1">
    <property type="nucleotide sequence ID" value="NZ_JAAAWP010000007.1"/>
</dbReference>
<keyword evidence="2" id="KW-1185">Reference proteome</keyword>
<name>A0A6L9MVI6_9ALTE</name>
<dbReference type="Gene3D" id="1.10.4010.10">
    <property type="entry name" value="Type II deoxyuridine triphosphatase"/>
    <property type="match status" value="1"/>
</dbReference>
<dbReference type="Proteomes" id="UP000478837">
    <property type="component" value="Unassembled WGS sequence"/>
</dbReference>
<evidence type="ECO:0000313" key="1">
    <source>
        <dbReference type="EMBL" id="NDW22254.1"/>
    </source>
</evidence>
<comment type="caution">
    <text evidence="1">The sequence shown here is derived from an EMBL/GenBank/DDBJ whole genome shotgun (WGS) entry which is preliminary data.</text>
</comment>
<dbReference type="SUPFAM" id="SSF101386">
    <property type="entry name" value="all-alpha NTP pyrophosphatases"/>
    <property type="match status" value="1"/>
</dbReference>